<dbReference type="InterPro" id="IPR052156">
    <property type="entry name" value="BCAA_Transport_ATP-bd_LivF"/>
</dbReference>
<comment type="similarity">
    <text evidence="1">Belongs to the ABC transporter superfamily.</text>
</comment>
<evidence type="ECO:0000313" key="7">
    <source>
        <dbReference type="EMBL" id="SDL20518.1"/>
    </source>
</evidence>
<dbReference type="AlphaFoldDB" id="A0A1G9I5J2"/>
<protein>
    <submittedName>
        <fullName evidence="7">Branched-chain amino acid transport system ATP-binding protein</fullName>
    </submittedName>
</protein>
<evidence type="ECO:0000313" key="8">
    <source>
        <dbReference type="Proteomes" id="UP000199476"/>
    </source>
</evidence>
<keyword evidence="5" id="KW-0029">Amino-acid transport</keyword>
<dbReference type="Proteomes" id="UP000199476">
    <property type="component" value="Unassembled WGS sequence"/>
</dbReference>
<keyword evidence="8" id="KW-1185">Reference proteome</keyword>
<keyword evidence="2" id="KW-0813">Transport</keyword>
<dbReference type="PANTHER" id="PTHR43820">
    <property type="entry name" value="HIGH-AFFINITY BRANCHED-CHAIN AMINO ACID TRANSPORT ATP-BINDING PROTEIN LIVF"/>
    <property type="match status" value="1"/>
</dbReference>
<evidence type="ECO:0000256" key="2">
    <source>
        <dbReference type="ARBA" id="ARBA00022448"/>
    </source>
</evidence>
<reference evidence="7 8" key="1">
    <citation type="submission" date="2016-10" db="EMBL/GenBank/DDBJ databases">
        <authorList>
            <person name="de Groot N.N."/>
        </authorList>
    </citation>
    <scope>NUCLEOTIDE SEQUENCE [LARGE SCALE GENOMIC DNA]</scope>
    <source>
        <strain evidence="7 8">SLAS-1</strain>
    </source>
</reference>
<evidence type="ECO:0000256" key="4">
    <source>
        <dbReference type="ARBA" id="ARBA00022840"/>
    </source>
</evidence>
<dbReference type="PANTHER" id="PTHR43820:SF7">
    <property type="entry name" value="BRANCHED-CHAIN AMINO ACID TRANSPORT ATP-BINDING PROTEIN LIVF-RELATED"/>
    <property type="match status" value="1"/>
</dbReference>
<keyword evidence="3" id="KW-0547">Nucleotide-binding</keyword>
<dbReference type="InterPro" id="IPR017871">
    <property type="entry name" value="ABC_transporter-like_CS"/>
</dbReference>
<dbReference type="SUPFAM" id="SSF52540">
    <property type="entry name" value="P-loop containing nucleoside triphosphate hydrolases"/>
    <property type="match status" value="1"/>
</dbReference>
<evidence type="ECO:0000256" key="5">
    <source>
        <dbReference type="ARBA" id="ARBA00022970"/>
    </source>
</evidence>
<dbReference type="PROSITE" id="PS50893">
    <property type="entry name" value="ABC_TRANSPORTER_2"/>
    <property type="match status" value="1"/>
</dbReference>
<dbReference type="CDD" id="cd03224">
    <property type="entry name" value="ABC_TM1139_LivF_branched"/>
    <property type="match status" value="1"/>
</dbReference>
<evidence type="ECO:0000256" key="1">
    <source>
        <dbReference type="ARBA" id="ARBA00005417"/>
    </source>
</evidence>
<dbReference type="OrthoDB" id="9805514at2"/>
<dbReference type="STRING" id="321763.SAMN04488692_102122"/>
<accession>A0A1G9I5J2</accession>
<dbReference type="InterPro" id="IPR003439">
    <property type="entry name" value="ABC_transporter-like_ATP-bd"/>
</dbReference>
<gene>
    <name evidence="7" type="ORF">SAMN04488692_102122</name>
</gene>
<keyword evidence="4 7" id="KW-0067">ATP-binding</keyword>
<dbReference type="Gene3D" id="3.40.50.300">
    <property type="entry name" value="P-loop containing nucleotide triphosphate hydrolases"/>
    <property type="match status" value="1"/>
</dbReference>
<dbReference type="EMBL" id="FNGO01000002">
    <property type="protein sequence ID" value="SDL20518.1"/>
    <property type="molecule type" value="Genomic_DNA"/>
</dbReference>
<dbReference type="SMART" id="SM00382">
    <property type="entry name" value="AAA"/>
    <property type="match status" value="1"/>
</dbReference>
<proteinExistence type="inferred from homology"/>
<feature type="domain" description="ABC transporter" evidence="6">
    <location>
        <begin position="7"/>
        <end position="237"/>
    </location>
</feature>
<dbReference type="RefSeq" id="WP_089758004.1">
    <property type="nucleotide sequence ID" value="NZ_FNGO01000002.1"/>
</dbReference>
<dbReference type="InterPro" id="IPR003593">
    <property type="entry name" value="AAA+_ATPase"/>
</dbReference>
<dbReference type="GO" id="GO:0016887">
    <property type="term" value="F:ATP hydrolysis activity"/>
    <property type="evidence" value="ECO:0007669"/>
    <property type="project" value="InterPro"/>
</dbReference>
<sequence length="237" mass="26353">MSDNSFLSVEDVTSGYGMIEVLFDISMEVEKGQFVVLIGPNGAGKTTLLRSIMGIVPPQKGRVYHSGDDVTDLNPEQMLQRNISYVPQERNIFAEMSVEDNLEMGAYSYEGDPEERLELIFQVFPILKERLDQEAGTLSGGQRQMLAISRGIMMEPELLILDEPTSGLQPNLVTDVMDSIVELQEKDDMTILLVAQTDQAIREADFGYLIRSGEIVLGTEGDKLLESDEVMDLYFGG</sequence>
<evidence type="ECO:0000259" key="6">
    <source>
        <dbReference type="PROSITE" id="PS50893"/>
    </source>
</evidence>
<dbReference type="GO" id="GO:0005524">
    <property type="term" value="F:ATP binding"/>
    <property type="evidence" value="ECO:0007669"/>
    <property type="project" value="UniProtKB-KW"/>
</dbReference>
<evidence type="ECO:0000256" key="3">
    <source>
        <dbReference type="ARBA" id="ARBA00022741"/>
    </source>
</evidence>
<dbReference type="InterPro" id="IPR027417">
    <property type="entry name" value="P-loop_NTPase"/>
</dbReference>
<dbReference type="GO" id="GO:0015807">
    <property type="term" value="P:L-amino acid transport"/>
    <property type="evidence" value="ECO:0007669"/>
    <property type="project" value="TreeGrafter"/>
</dbReference>
<organism evidence="7 8">
    <name type="scientific">Halarsenatibacter silvermanii</name>
    <dbReference type="NCBI Taxonomy" id="321763"/>
    <lineage>
        <taxon>Bacteria</taxon>
        <taxon>Bacillati</taxon>
        <taxon>Bacillota</taxon>
        <taxon>Clostridia</taxon>
        <taxon>Halanaerobiales</taxon>
        <taxon>Halarsenatibacteraceae</taxon>
        <taxon>Halarsenatibacter</taxon>
    </lineage>
</organism>
<dbReference type="PROSITE" id="PS00211">
    <property type="entry name" value="ABC_TRANSPORTER_1"/>
    <property type="match status" value="1"/>
</dbReference>
<dbReference type="Pfam" id="PF00005">
    <property type="entry name" value="ABC_tran"/>
    <property type="match status" value="1"/>
</dbReference>
<name>A0A1G9I5J2_9FIRM</name>
<dbReference type="GO" id="GO:0015658">
    <property type="term" value="F:branched-chain amino acid transmembrane transporter activity"/>
    <property type="evidence" value="ECO:0007669"/>
    <property type="project" value="TreeGrafter"/>
</dbReference>